<gene>
    <name evidence="3" type="ORF">IV203_022978</name>
</gene>
<keyword evidence="2" id="KW-0472">Membrane</keyword>
<keyword evidence="4" id="KW-1185">Reference proteome</keyword>
<protein>
    <submittedName>
        <fullName evidence="3">Uncharacterized protein</fullName>
    </submittedName>
</protein>
<reference evidence="3" key="1">
    <citation type="journal article" date="2021" name="Sci. Rep.">
        <title>Diploid genomic architecture of Nitzschia inconspicua, an elite biomass production diatom.</title>
        <authorList>
            <person name="Oliver A."/>
            <person name="Podell S."/>
            <person name="Pinowska A."/>
            <person name="Traller J.C."/>
            <person name="Smith S.R."/>
            <person name="McClure R."/>
            <person name="Beliaev A."/>
            <person name="Bohutskyi P."/>
            <person name="Hill E.A."/>
            <person name="Rabines A."/>
            <person name="Zheng H."/>
            <person name="Allen L.Z."/>
            <person name="Kuo A."/>
            <person name="Grigoriev I.V."/>
            <person name="Allen A.E."/>
            <person name="Hazlebeck D."/>
            <person name="Allen E.E."/>
        </authorList>
    </citation>
    <scope>NUCLEOTIDE SEQUENCE</scope>
    <source>
        <strain evidence="3">Hildebrandi</strain>
    </source>
</reference>
<evidence type="ECO:0000256" key="1">
    <source>
        <dbReference type="SAM" id="MobiDB-lite"/>
    </source>
</evidence>
<accession>A0A9K3KC67</accession>
<feature type="transmembrane region" description="Helical" evidence="2">
    <location>
        <begin position="7"/>
        <end position="28"/>
    </location>
</feature>
<dbReference type="EMBL" id="JAGRRH010000026">
    <property type="protein sequence ID" value="KAG7341027.1"/>
    <property type="molecule type" value="Genomic_DNA"/>
</dbReference>
<dbReference type="OrthoDB" id="42251at2759"/>
<feature type="region of interest" description="Disordered" evidence="1">
    <location>
        <begin position="34"/>
        <end position="66"/>
    </location>
</feature>
<keyword evidence="2" id="KW-1133">Transmembrane helix</keyword>
<reference evidence="3" key="2">
    <citation type="submission" date="2021-04" db="EMBL/GenBank/DDBJ databases">
        <authorList>
            <person name="Podell S."/>
        </authorList>
    </citation>
    <scope>NUCLEOTIDE SEQUENCE</scope>
    <source>
        <strain evidence="3">Hildebrandi</strain>
    </source>
</reference>
<dbReference type="AlphaFoldDB" id="A0A9K3KC67"/>
<evidence type="ECO:0000313" key="3">
    <source>
        <dbReference type="EMBL" id="KAG7341027.1"/>
    </source>
</evidence>
<comment type="caution">
    <text evidence="3">The sequence shown here is derived from an EMBL/GenBank/DDBJ whole genome shotgun (WGS) entry which is preliminary data.</text>
</comment>
<organism evidence="3 4">
    <name type="scientific">Nitzschia inconspicua</name>
    <dbReference type="NCBI Taxonomy" id="303405"/>
    <lineage>
        <taxon>Eukaryota</taxon>
        <taxon>Sar</taxon>
        <taxon>Stramenopiles</taxon>
        <taxon>Ochrophyta</taxon>
        <taxon>Bacillariophyta</taxon>
        <taxon>Bacillariophyceae</taxon>
        <taxon>Bacillariophycidae</taxon>
        <taxon>Bacillariales</taxon>
        <taxon>Bacillariaceae</taxon>
        <taxon>Nitzschia</taxon>
    </lineage>
</organism>
<dbReference type="Proteomes" id="UP000693970">
    <property type="component" value="Unassembled WGS sequence"/>
</dbReference>
<feature type="compositionally biased region" description="Low complexity" evidence="1">
    <location>
        <begin position="34"/>
        <end position="59"/>
    </location>
</feature>
<name>A0A9K3KC67_9STRA</name>
<proteinExistence type="predicted"/>
<keyword evidence="2" id="KW-0812">Transmembrane</keyword>
<evidence type="ECO:0000313" key="4">
    <source>
        <dbReference type="Proteomes" id="UP000693970"/>
    </source>
</evidence>
<sequence length="372" mass="41922">MIRYKDLYSLFLTSALVIIASVFIFHAASSRQNNNSNNNKMAPNNNNNNNNKTNRNSTNKGSSDDSITVAHIGNSIQYYNDMPRLLEHMLQTRYTNVYQNSCLRGGATLSSLFQEGNGMANKFSSRPDVSWLDEENTYDIGAPTVEELLLSLSSSSTTSSSSTSTDAWKSSWDYIIMNDQTQYPARPTKKSKSMDVLETNYLPLLLQQQQESAKVGSTSSSTVIFIQTAAYKSPVKDSGDLGTFDEFTAKLRLGYLEYAQLVRQQSNDQLQAMVAPVGFAYQVIKNQYGDDMWAKLYARDDFHPSPHGTLLEASVLFCTITDEYPPSYDISWWDTARYMQPPETEPLPLPTQEEADVLREVAWQVYQGYKQS</sequence>
<evidence type="ECO:0000256" key="2">
    <source>
        <dbReference type="SAM" id="Phobius"/>
    </source>
</evidence>